<dbReference type="CDD" id="cd05259">
    <property type="entry name" value="PCBER_SDR_a"/>
    <property type="match status" value="1"/>
</dbReference>
<dbReference type="SUPFAM" id="SSF51735">
    <property type="entry name" value="NAD(P)-binding Rossmann-fold domains"/>
    <property type="match status" value="1"/>
</dbReference>
<feature type="domain" description="NmrA-like" evidence="3">
    <location>
        <begin position="5"/>
        <end position="240"/>
    </location>
</feature>
<dbReference type="InterPro" id="IPR051609">
    <property type="entry name" value="NmrA/Isoflavone_reductase-like"/>
</dbReference>
<evidence type="ECO:0000259" key="3">
    <source>
        <dbReference type="Pfam" id="PF05368"/>
    </source>
</evidence>
<dbReference type="OrthoDB" id="9974981at2759"/>
<dbReference type="AlphaFoldDB" id="A0A8H6YGJ8"/>
<dbReference type="EMBL" id="JACAZH010000010">
    <property type="protein sequence ID" value="KAF7357575.1"/>
    <property type="molecule type" value="Genomic_DNA"/>
</dbReference>
<sequence>MTKLQNVAVFGAGGMLGTYVIEALRQADFAITIVSRPASKSTFPAGIKVIKAEYTLPALTEALQGQDAVVSVVGTMAKLDQITLVDAAVAAGVKRFIPSNFANAPDMKGLEPLMKIREVNASVERYADGKRDVNPDFSWTSICNGVFIDLALKRFSPIFGFDIPARTAKIYDSGNEAFTASTMPDIARAVAGVLEHSVETANKHVLIRSVQTTQNEILATVEAQTGEKWTVNHVNSAEIIAEGEAMLAAGNGRAYGVLVAAQLFQDGAGRSIVVSRENAANGLVGVEEKDISTIVRDVLAS</sequence>
<dbReference type="InterPro" id="IPR008030">
    <property type="entry name" value="NmrA-like"/>
</dbReference>
<dbReference type="Pfam" id="PF05368">
    <property type="entry name" value="NmrA"/>
    <property type="match status" value="1"/>
</dbReference>
<evidence type="ECO:0000313" key="4">
    <source>
        <dbReference type="EMBL" id="KAF7357575.1"/>
    </source>
</evidence>
<dbReference type="Gene3D" id="3.40.50.720">
    <property type="entry name" value="NAD(P)-binding Rossmann-like Domain"/>
    <property type="match status" value="1"/>
</dbReference>
<gene>
    <name evidence="4" type="ORF">MSAN_01353900</name>
</gene>
<comment type="caution">
    <text evidence="4">The sequence shown here is derived from an EMBL/GenBank/DDBJ whole genome shotgun (WGS) entry which is preliminary data.</text>
</comment>
<keyword evidence="2" id="KW-0560">Oxidoreductase</keyword>
<dbReference type="PANTHER" id="PTHR47706">
    <property type="entry name" value="NMRA-LIKE FAMILY PROTEIN"/>
    <property type="match status" value="1"/>
</dbReference>
<proteinExistence type="predicted"/>
<dbReference type="PANTHER" id="PTHR47706:SF9">
    <property type="entry name" value="NMRA-LIKE DOMAIN-CONTAINING PROTEIN-RELATED"/>
    <property type="match status" value="1"/>
</dbReference>
<dbReference type="InterPro" id="IPR045312">
    <property type="entry name" value="PCBER-like"/>
</dbReference>
<keyword evidence="1" id="KW-0521">NADP</keyword>
<organism evidence="4 5">
    <name type="scientific">Mycena sanguinolenta</name>
    <dbReference type="NCBI Taxonomy" id="230812"/>
    <lineage>
        <taxon>Eukaryota</taxon>
        <taxon>Fungi</taxon>
        <taxon>Dikarya</taxon>
        <taxon>Basidiomycota</taxon>
        <taxon>Agaricomycotina</taxon>
        <taxon>Agaricomycetes</taxon>
        <taxon>Agaricomycetidae</taxon>
        <taxon>Agaricales</taxon>
        <taxon>Marasmiineae</taxon>
        <taxon>Mycenaceae</taxon>
        <taxon>Mycena</taxon>
    </lineage>
</organism>
<evidence type="ECO:0000256" key="2">
    <source>
        <dbReference type="ARBA" id="ARBA00023002"/>
    </source>
</evidence>
<dbReference type="GO" id="GO:0016491">
    <property type="term" value="F:oxidoreductase activity"/>
    <property type="evidence" value="ECO:0007669"/>
    <property type="project" value="UniProtKB-KW"/>
</dbReference>
<dbReference type="Gene3D" id="3.90.25.10">
    <property type="entry name" value="UDP-galactose 4-epimerase, domain 1"/>
    <property type="match status" value="1"/>
</dbReference>
<dbReference type="Proteomes" id="UP000623467">
    <property type="component" value="Unassembled WGS sequence"/>
</dbReference>
<accession>A0A8H6YGJ8</accession>
<keyword evidence="5" id="KW-1185">Reference proteome</keyword>
<evidence type="ECO:0000313" key="5">
    <source>
        <dbReference type="Proteomes" id="UP000623467"/>
    </source>
</evidence>
<protein>
    <submittedName>
        <fullName evidence="4">NAD(P)-binding protein</fullName>
    </submittedName>
</protein>
<dbReference type="InterPro" id="IPR036291">
    <property type="entry name" value="NAD(P)-bd_dom_sf"/>
</dbReference>
<evidence type="ECO:0000256" key="1">
    <source>
        <dbReference type="ARBA" id="ARBA00022857"/>
    </source>
</evidence>
<name>A0A8H6YGJ8_9AGAR</name>
<reference evidence="4" key="1">
    <citation type="submission" date="2020-05" db="EMBL/GenBank/DDBJ databases">
        <title>Mycena genomes resolve the evolution of fungal bioluminescence.</title>
        <authorList>
            <person name="Tsai I.J."/>
        </authorList>
    </citation>
    <scope>NUCLEOTIDE SEQUENCE</scope>
    <source>
        <strain evidence="4">160909Yilan</strain>
    </source>
</reference>